<dbReference type="HOGENOM" id="CLU_061980_2_2_11"/>
<feature type="compositionally biased region" description="Low complexity" evidence="1">
    <location>
        <begin position="11"/>
        <end position="22"/>
    </location>
</feature>
<dbReference type="PANTHER" id="PTHR43777:SF1">
    <property type="entry name" value="MOLYBDENUM COFACTOR CYTIDYLYLTRANSFERASE"/>
    <property type="match status" value="1"/>
</dbReference>
<dbReference type="STRING" id="391037.Sare_0199"/>
<dbReference type="AlphaFoldDB" id="A8LXR8"/>
<dbReference type="CDD" id="cd04182">
    <property type="entry name" value="GT_2_like_f"/>
    <property type="match status" value="1"/>
</dbReference>
<dbReference type="KEGG" id="saq:Sare_0199"/>
<dbReference type="GO" id="GO:0016779">
    <property type="term" value="F:nucleotidyltransferase activity"/>
    <property type="evidence" value="ECO:0007669"/>
    <property type="project" value="UniProtKB-ARBA"/>
</dbReference>
<name>A8LXR8_SALAI</name>
<feature type="compositionally biased region" description="Acidic residues" evidence="1">
    <location>
        <begin position="1"/>
        <end position="10"/>
    </location>
</feature>
<dbReference type="eggNOG" id="COG2068">
    <property type="taxonomic scope" value="Bacteria"/>
</dbReference>
<dbReference type="Pfam" id="PF12804">
    <property type="entry name" value="NTP_transf_3"/>
    <property type="match status" value="1"/>
</dbReference>
<feature type="domain" description="MobA-like NTP transferase" evidence="2">
    <location>
        <begin position="30"/>
        <end position="188"/>
    </location>
</feature>
<dbReference type="PATRIC" id="fig|391037.6.peg.204"/>
<protein>
    <recommendedName>
        <fullName evidence="2">MobA-like NTP transferase domain-containing protein</fullName>
    </recommendedName>
</protein>
<accession>A8LXR8</accession>
<reference evidence="3" key="1">
    <citation type="submission" date="2007-10" db="EMBL/GenBank/DDBJ databases">
        <title>Complete sequence of Salinispora arenicola CNS-205.</title>
        <authorList>
            <consortium name="US DOE Joint Genome Institute"/>
            <person name="Copeland A."/>
            <person name="Lucas S."/>
            <person name="Lapidus A."/>
            <person name="Barry K."/>
            <person name="Glavina del Rio T."/>
            <person name="Dalin E."/>
            <person name="Tice H."/>
            <person name="Pitluck S."/>
            <person name="Foster B."/>
            <person name="Schmutz J."/>
            <person name="Larimer F."/>
            <person name="Land M."/>
            <person name="Hauser L."/>
            <person name="Kyrpides N."/>
            <person name="Ivanova N."/>
            <person name="Jensen P.R."/>
            <person name="Moore B.S."/>
            <person name="Penn K."/>
            <person name="Jenkins C."/>
            <person name="Udwary D."/>
            <person name="Xiang L."/>
            <person name="Gontang E."/>
            <person name="Richardson P."/>
        </authorList>
    </citation>
    <scope>NUCLEOTIDE SEQUENCE [LARGE SCALE GENOMIC DNA]</scope>
    <source>
        <strain evidence="3">CNS-205</strain>
    </source>
</reference>
<sequence length="213" mass="21920">MDSEPVDPMDADPGPADPGPVAESTDRVAGLLLAAGSGRRYGGPKALVSFQGRPLVLRSRDVLVAAGCAPVLVVVGAQAEAVTALVGSGAIRNPAWPTGMGSSLRAGLAALEVTAVTAVVVVLVDMPGVGVEAVRRLAAVARPDVLAVAGYHGNRWGHPVLLGREHWTGAAASARLDRGARDYLRQHRGLVRVVPCADVADATDLDVPPMIRR</sequence>
<evidence type="ECO:0000259" key="2">
    <source>
        <dbReference type="Pfam" id="PF12804"/>
    </source>
</evidence>
<proteinExistence type="predicted"/>
<feature type="region of interest" description="Disordered" evidence="1">
    <location>
        <begin position="1"/>
        <end position="23"/>
    </location>
</feature>
<evidence type="ECO:0000256" key="1">
    <source>
        <dbReference type="SAM" id="MobiDB-lite"/>
    </source>
</evidence>
<dbReference type="InterPro" id="IPR025877">
    <property type="entry name" value="MobA-like_NTP_Trfase"/>
</dbReference>
<dbReference type="EMBL" id="CP000850">
    <property type="protein sequence ID" value="ABV96134.1"/>
    <property type="molecule type" value="Genomic_DNA"/>
</dbReference>
<dbReference type="PANTHER" id="PTHR43777">
    <property type="entry name" value="MOLYBDENUM COFACTOR CYTIDYLYLTRANSFERASE"/>
    <property type="match status" value="1"/>
</dbReference>
<organism evidence="3">
    <name type="scientific">Salinispora arenicola (strain CNS-205)</name>
    <dbReference type="NCBI Taxonomy" id="391037"/>
    <lineage>
        <taxon>Bacteria</taxon>
        <taxon>Bacillati</taxon>
        <taxon>Actinomycetota</taxon>
        <taxon>Actinomycetes</taxon>
        <taxon>Micromonosporales</taxon>
        <taxon>Micromonosporaceae</taxon>
        <taxon>Salinispora</taxon>
    </lineage>
</organism>
<dbReference type="InterPro" id="IPR029044">
    <property type="entry name" value="Nucleotide-diphossugar_trans"/>
</dbReference>
<gene>
    <name evidence="3" type="ordered locus">Sare_0199</name>
</gene>
<dbReference type="Gene3D" id="3.90.550.10">
    <property type="entry name" value="Spore Coat Polysaccharide Biosynthesis Protein SpsA, Chain A"/>
    <property type="match status" value="1"/>
</dbReference>
<evidence type="ECO:0000313" key="3">
    <source>
        <dbReference type="EMBL" id="ABV96134.1"/>
    </source>
</evidence>
<dbReference type="SUPFAM" id="SSF53448">
    <property type="entry name" value="Nucleotide-diphospho-sugar transferases"/>
    <property type="match status" value="1"/>
</dbReference>
<dbReference type="OrthoDB" id="4427994at2"/>